<dbReference type="GO" id="GO:0005737">
    <property type="term" value="C:cytoplasm"/>
    <property type="evidence" value="ECO:0007669"/>
    <property type="project" value="UniProtKB-SubCell"/>
</dbReference>
<sequence>MDDEGLIKAKNYALRLIAIRPRSEKEIKDKLTIYLRKKGLPGKLVEVVVSHLREFDFINDTDFAKWWIMQRGTSAIRGSKIITLELKSKGVSSDIITELLPNPDDNQELEKAKIVISKSLRRKYSSFSPQIVKMKLANLLFRRGFTSQVIKKAIDETIQKS</sequence>
<dbReference type="AlphaFoldDB" id="A0A1F5YFU2"/>
<dbReference type="PANTHER" id="PTHR33602:SF1">
    <property type="entry name" value="REGULATORY PROTEIN RECX FAMILY PROTEIN"/>
    <property type="match status" value="1"/>
</dbReference>
<accession>A0A1F5YFU2</accession>
<dbReference type="Pfam" id="PF21981">
    <property type="entry name" value="RecX_HTH3"/>
    <property type="match status" value="1"/>
</dbReference>
<dbReference type="InterPro" id="IPR036388">
    <property type="entry name" value="WH-like_DNA-bd_sf"/>
</dbReference>
<comment type="subcellular location">
    <subcellularLocation>
        <location evidence="1 5">Cytoplasm</location>
    </subcellularLocation>
</comment>
<dbReference type="PANTHER" id="PTHR33602">
    <property type="entry name" value="REGULATORY PROTEIN RECX FAMILY PROTEIN"/>
    <property type="match status" value="1"/>
</dbReference>
<organism evidence="8 9">
    <name type="scientific">Candidatus Gottesmanbacteria bacterium RBG_16_38_7b</name>
    <dbReference type="NCBI Taxonomy" id="1798372"/>
    <lineage>
        <taxon>Bacteria</taxon>
        <taxon>Candidatus Gottesmaniibacteriota</taxon>
    </lineage>
</organism>
<comment type="caution">
    <text evidence="8">The sequence shown here is derived from an EMBL/GenBank/DDBJ whole genome shotgun (WGS) entry which is preliminary data.</text>
</comment>
<feature type="domain" description="RecX first three-helical" evidence="7">
    <location>
        <begin position="9"/>
        <end position="52"/>
    </location>
</feature>
<proteinExistence type="inferred from homology"/>
<evidence type="ECO:0000313" key="8">
    <source>
        <dbReference type="EMBL" id="OGF98922.1"/>
    </source>
</evidence>
<comment type="similarity">
    <text evidence="2 5">Belongs to the RecX family.</text>
</comment>
<evidence type="ECO:0000256" key="5">
    <source>
        <dbReference type="HAMAP-Rule" id="MF_01114"/>
    </source>
</evidence>
<feature type="domain" description="RecX third three-helical" evidence="6">
    <location>
        <begin position="108"/>
        <end position="154"/>
    </location>
</feature>
<evidence type="ECO:0000256" key="3">
    <source>
        <dbReference type="ARBA" id="ARBA00018111"/>
    </source>
</evidence>
<evidence type="ECO:0000256" key="2">
    <source>
        <dbReference type="ARBA" id="ARBA00009695"/>
    </source>
</evidence>
<evidence type="ECO:0000313" key="9">
    <source>
        <dbReference type="Proteomes" id="UP000177396"/>
    </source>
</evidence>
<keyword evidence="4 5" id="KW-0963">Cytoplasm</keyword>
<protein>
    <recommendedName>
        <fullName evidence="3 5">Regulatory protein RecX</fullName>
    </recommendedName>
</protein>
<dbReference type="Proteomes" id="UP000177396">
    <property type="component" value="Unassembled WGS sequence"/>
</dbReference>
<name>A0A1F5YFU2_9BACT</name>
<dbReference type="GO" id="GO:0006282">
    <property type="term" value="P:regulation of DNA repair"/>
    <property type="evidence" value="ECO:0007669"/>
    <property type="project" value="UniProtKB-UniRule"/>
</dbReference>
<gene>
    <name evidence="5" type="primary">recX</name>
    <name evidence="8" type="ORF">A2153_05705</name>
</gene>
<dbReference type="InterPro" id="IPR053925">
    <property type="entry name" value="RecX_HTH_3rd"/>
</dbReference>
<evidence type="ECO:0000259" key="7">
    <source>
        <dbReference type="Pfam" id="PF21982"/>
    </source>
</evidence>
<reference evidence="8 9" key="1">
    <citation type="journal article" date="2016" name="Nat. Commun.">
        <title>Thousands of microbial genomes shed light on interconnected biogeochemical processes in an aquifer system.</title>
        <authorList>
            <person name="Anantharaman K."/>
            <person name="Brown C.T."/>
            <person name="Hug L.A."/>
            <person name="Sharon I."/>
            <person name="Castelle C.J."/>
            <person name="Probst A.J."/>
            <person name="Thomas B.C."/>
            <person name="Singh A."/>
            <person name="Wilkins M.J."/>
            <person name="Karaoz U."/>
            <person name="Brodie E.L."/>
            <person name="Williams K.H."/>
            <person name="Hubbard S.S."/>
            <person name="Banfield J.F."/>
        </authorList>
    </citation>
    <scope>NUCLEOTIDE SEQUENCE [LARGE SCALE GENOMIC DNA]</scope>
</reference>
<dbReference type="InterPro" id="IPR003783">
    <property type="entry name" value="Regulatory_RecX"/>
</dbReference>
<evidence type="ECO:0000256" key="4">
    <source>
        <dbReference type="ARBA" id="ARBA00022490"/>
    </source>
</evidence>
<evidence type="ECO:0000256" key="1">
    <source>
        <dbReference type="ARBA" id="ARBA00004496"/>
    </source>
</evidence>
<evidence type="ECO:0000259" key="6">
    <source>
        <dbReference type="Pfam" id="PF21981"/>
    </source>
</evidence>
<dbReference type="HAMAP" id="MF_01114">
    <property type="entry name" value="RecX"/>
    <property type="match status" value="1"/>
</dbReference>
<dbReference type="InterPro" id="IPR053926">
    <property type="entry name" value="RecX_HTH_1st"/>
</dbReference>
<dbReference type="Pfam" id="PF21982">
    <property type="entry name" value="RecX_HTH1"/>
    <property type="match status" value="1"/>
</dbReference>
<dbReference type="EMBL" id="MFJB01000079">
    <property type="protein sequence ID" value="OGF98922.1"/>
    <property type="molecule type" value="Genomic_DNA"/>
</dbReference>
<comment type="function">
    <text evidence="5">Modulates RecA activity.</text>
</comment>
<dbReference type="Gene3D" id="1.10.10.10">
    <property type="entry name" value="Winged helix-like DNA-binding domain superfamily/Winged helix DNA-binding domain"/>
    <property type="match status" value="3"/>
</dbReference>